<keyword evidence="2" id="KW-1185">Reference proteome</keyword>
<dbReference type="AlphaFoldDB" id="A0A5C6MFM9"/>
<evidence type="ECO:0000313" key="1">
    <source>
        <dbReference type="EMBL" id="TWW11754.1"/>
    </source>
</evidence>
<comment type="caution">
    <text evidence="1">The sequence shown here is derived from an EMBL/GenBank/DDBJ whole genome shotgun (WGS) entry which is preliminary data.</text>
</comment>
<dbReference type="Pfam" id="PF08843">
    <property type="entry name" value="AbiEii"/>
    <property type="match status" value="1"/>
</dbReference>
<gene>
    <name evidence="1" type="ORF">E3A20_04330</name>
</gene>
<dbReference type="InterPro" id="IPR014942">
    <property type="entry name" value="AbiEii"/>
</dbReference>
<dbReference type="EMBL" id="SRHE01000050">
    <property type="protein sequence ID" value="TWW11754.1"/>
    <property type="molecule type" value="Genomic_DNA"/>
</dbReference>
<evidence type="ECO:0000313" key="2">
    <source>
        <dbReference type="Proteomes" id="UP000321083"/>
    </source>
</evidence>
<protein>
    <submittedName>
        <fullName evidence="1">Uncharacterized protein</fullName>
    </submittedName>
</protein>
<name>A0A5C6MFM9_9PLAN</name>
<organism evidence="1 2">
    <name type="scientific">Planctomyces bekefii</name>
    <dbReference type="NCBI Taxonomy" id="1653850"/>
    <lineage>
        <taxon>Bacteria</taxon>
        <taxon>Pseudomonadati</taxon>
        <taxon>Planctomycetota</taxon>
        <taxon>Planctomycetia</taxon>
        <taxon>Planctomycetales</taxon>
        <taxon>Planctomycetaceae</taxon>
        <taxon>Planctomyces</taxon>
    </lineage>
</organism>
<dbReference type="Proteomes" id="UP000321083">
    <property type="component" value="Unassembled WGS sequence"/>
</dbReference>
<accession>A0A5C6MFM9</accession>
<sequence length="123" mass="13985">MAALGIGNSRMQDFYDVWTLARQFEFDGTLLSSAIRATFDRRQAPIPTAPPRALTIDFAGNPSKAIQWKAFLTKGRLVETPPPFTDVVRLLHDSLMLATIAIREPSQWPYSWTGREWRLHPES</sequence>
<reference evidence="1 2" key="2">
    <citation type="submission" date="2019-08" db="EMBL/GenBank/DDBJ databases">
        <authorList>
            <person name="Henke P."/>
        </authorList>
    </citation>
    <scope>NUCLEOTIDE SEQUENCE [LARGE SCALE GENOMIC DNA]</scope>
    <source>
        <strain evidence="1">Phe10_nw2017</strain>
    </source>
</reference>
<reference evidence="1 2" key="1">
    <citation type="submission" date="2019-08" db="EMBL/GenBank/DDBJ databases">
        <title>100 year-old enigma solved: identification of Planctomyces bekefii, the type genus and species of the phylum Planctomycetes.</title>
        <authorList>
            <person name="Svetlana D.N."/>
            <person name="Overmann J."/>
        </authorList>
    </citation>
    <scope>NUCLEOTIDE SEQUENCE [LARGE SCALE GENOMIC DNA]</scope>
    <source>
        <strain evidence="1">Phe10_nw2017</strain>
    </source>
</reference>
<proteinExistence type="predicted"/>